<evidence type="ECO:0000256" key="3">
    <source>
        <dbReference type="SAM" id="Coils"/>
    </source>
</evidence>
<accession>A0A2H9TFS7</accession>
<keyword evidence="3" id="KW-0175">Coiled coil</keyword>
<dbReference type="AlphaFoldDB" id="A0A2H9TFS7"/>
<gene>
    <name evidence="5" type="ORF">PSACC_03551</name>
</gene>
<feature type="coiled-coil region" evidence="3">
    <location>
        <begin position="253"/>
        <end position="325"/>
    </location>
</feature>
<dbReference type="GO" id="GO:0005634">
    <property type="term" value="C:nucleus"/>
    <property type="evidence" value="ECO:0007669"/>
    <property type="project" value="UniProtKB-SubCell"/>
</dbReference>
<keyword evidence="6" id="KW-1185">Reference proteome</keyword>
<evidence type="ECO:0000256" key="1">
    <source>
        <dbReference type="ARBA" id="ARBA00004123"/>
    </source>
</evidence>
<dbReference type="PANTHER" id="PTHR15546:SF2">
    <property type="entry name" value="DDT DOMAIN-CONTAINING PROTEIN DDB_G0282237"/>
    <property type="match status" value="1"/>
</dbReference>
<dbReference type="PROSITE" id="PS50827">
    <property type="entry name" value="DDT"/>
    <property type="match status" value="1"/>
</dbReference>
<dbReference type="InterPro" id="IPR028941">
    <property type="entry name" value="WHIM2_dom"/>
</dbReference>
<dbReference type="Proteomes" id="UP000240830">
    <property type="component" value="Unassembled WGS sequence"/>
</dbReference>
<evidence type="ECO:0000313" key="6">
    <source>
        <dbReference type="Proteomes" id="UP000240830"/>
    </source>
</evidence>
<evidence type="ECO:0000259" key="4">
    <source>
        <dbReference type="PROSITE" id="PS50827"/>
    </source>
</evidence>
<evidence type="ECO:0000256" key="2">
    <source>
        <dbReference type="ARBA" id="ARBA00023242"/>
    </source>
</evidence>
<dbReference type="STRING" id="1246581.A0A2H9TFS7"/>
<dbReference type="InterPro" id="IPR053271">
    <property type="entry name" value="DDT_domain"/>
</dbReference>
<comment type="subcellular location">
    <subcellularLocation>
        <location evidence="1">Nucleus</location>
    </subcellularLocation>
</comment>
<dbReference type="InterPro" id="IPR018501">
    <property type="entry name" value="DDT_dom"/>
</dbReference>
<dbReference type="Pfam" id="PF02791">
    <property type="entry name" value="DDT"/>
    <property type="match status" value="1"/>
</dbReference>
<sequence length="481" mass="56311">MPWLVEDGLLTQYSISKTLDPDMAERVRRIRMLRDDNPKEERPAESLKFPVMDEFIPADRQTDEALWPKPKEFNSGMELVGQMGELLELWQFIHAFGSNLEISPMALHILMSALEHEDESNPVIGAICTAFLNQFLRTIRSGRVREERIEQYVGMVQSTLPPFVRPEPAQTVPDEDDLEEYFTGQLLKDPRHWSTELLAFLWDLRAIPEVRSVLSHIRDGDKRIYELSSSIKLRILIILRNFYLTCVTLRPTVDKEIELAANAKHKIRELETERRKVVKETQELLSEQEQLTRQMEEENVEAETLRTLKKTLRGLENRLTKTAKTEERIAGEIISSRNKQFEHSAIRMRPLGDDRHHRRYWWLDLHLVRPALRVHASGLLLVEDEKHWAYYDEAEQVDDLLVFLNPLGCREARLGATLTQYKEQILKTITAFPHGISTPAEEEVLSEEDMPMVVRRRAKRRPEELPEFMRYRNTFKAKKAK</sequence>
<keyword evidence="2" id="KW-0539">Nucleus</keyword>
<feature type="domain" description="DDT" evidence="4">
    <location>
        <begin position="80"/>
        <end position="141"/>
    </location>
</feature>
<protein>
    <recommendedName>
        <fullName evidence="4">DDT domain-containing protein</fullName>
    </recommendedName>
</protein>
<comment type="caution">
    <text evidence="5">The sequence shown here is derived from an EMBL/GenBank/DDBJ whole genome shotgun (WGS) entry which is preliminary data.</text>
</comment>
<dbReference type="PANTHER" id="PTHR15546">
    <property type="entry name" value="BROMODOMAIN ADJACENT TO ZINC FINGER DOMAIN, 2A"/>
    <property type="match status" value="1"/>
</dbReference>
<reference evidence="5 6" key="1">
    <citation type="submission" date="2016-10" db="EMBL/GenBank/DDBJ databases">
        <title>The genome of Paramicrosporidium saccamoebae is the missing link in understanding Cryptomycota and Microsporidia evolution.</title>
        <authorList>
            <person name="Quandt C.A."/>
            <person name="Beaudet D."/>
            <person name="Corsaro D."/>
            <person name="Michel R."/>
            <person name="Corradi N."/>
            <person name="James T."/>
        </authorList>
    </citation>
    <scope>NUCLEOTIDE SEQUENCE [LARGE SCALE GENOMIC DNA]</scope>
    <source>
        <strain evidence="5 6">KSL3</strain>
    </source>
</reference>
<dbReference type="Pfam" id="PF15613">
    <property type="entry name" value="WSD"/>
    <property type="match status" value="1"/>
</dbReference>
<proteinExistence type="predicted"/>
<evidence type="ECO:0000313" key="5">
    <source>
        <dbReference type="EMBL" id="PJF16642.1"/>
    </source>
</evidence>
<dbReference type="EMBL" id="MTSL01000213">
    <property type="protein sequence ID" value="PJF16642.1"/>
    <property type="molecule type" value="Genomic_DNA"/>
</dbReference>
<dbReference type="OrthoDB" id="332390at2759"/>
<organism evidence="5 6">
    <name type="scientific">Paramicrosporidium saccamoebae</name>
    <dbReference type="NCBI Taxonomy" id="1246581"/>
    <lineage>
        <taxon>Eukaryota</taxon>
        <taxon>Fungi</taxon>
        <taxon>Fungi incertae sedis</taxon>
        <taxon>Cryptomycota</taxon>
        <taxon>Cryptomycota incertae sedis</taxon>
        <taxon>Paramicrosporidium</taxon>
    </lineage>
</organism>
<name>A0A2H9TFS7_9FUNG</name>